<dbReference type="NCBIfam" id="NF006416">
    <property type="entry name" value="PRK08664.1"/>
    <property type="match status" value="1"/>
</dbReference>
<dbReference type="GO" id="GO:0009086">
    <property type="term" value="P:methionine biosynthetic process"/>
    <property type="evidence" value="ECO:0007669"/>
    <property type="project" value="TreeGrafter"/>
</dbReference>
<dbReference type="SUPFAM" id="SSF55347">
    <property type="entry name" value="Glyceraldehyde-3-phosphate dehydrogenase-like, C-terminal domain"/>
    <property type="match status" value="1"/>
</dbReference>
<accession>A0A1G6LKS3</accession>
<feature type="domain" description="Semialdehyde dehydrogenase NAD-binding" evidence="5">
    <location>
        <begin position="22"/>
        <end position="149"/>
    </location>
</feature>
<dbReference type="AlphaFoldDB" id="A0A1G6LKS3"/>
<evidence type="ECO:0000256" key="2">
    <source>
        <dbReference type="ARBA" id="ARBA00022857"/>
    </source>
</evidence>
<dbReference type="InterPro" id="IPR036291">
    <property type="entry name" value="NAD(P)-bd_dom_sf"/>
</dbReference>
<evidence type="ECO:0000313" key="6">
    <source>
        <dbReference type="EMBL" id="SDC43365.1"/>
    </source>
</evidence>
<feature type="active site" description="Acyl-thioester intermediate" evidence="4">
    <location>
        <position position="168"/>
    </location>
</feature>
<dbReference type="GO" id="GO:0046983">
    <property type="term" value="F:protein dimerization activity"/>
    <property type="evidence" value="ECO:0007669"/>
    <property type="project" value="InterPro"/>
</dbReference>
<evidence type="ECO:0000313" key="7">
    <source>
        <dbReference type="Proteomes" id="UP000324021"/>
    </source>
</evidence>
<organism evidence="6 7">
    <name type="scientific">Natrinema hispanicum</name>
    <dbReference type="NCBI Taxonomy" id="392421"/>
    <lineage>
        <taxon>Archaea</taxon>
        <taxon>Methanobacteriati</taxon>
        <taxon>Methanobacteriota</taxon>
        <taxon>Stenosarchaea group</taxon>
        <taxon>Halobacteria</taxon>
        <taxon>Halobacteriales</taxon>
        <taxon>Natrialbaceae</taxon>
        <taxon>Natrinema</taxon>
    </lineage>
</organism>
<dbReference type="GO" id="GO:0050661">
    <property type="term" value="F:NADP binding"/>
    <property type="evidence" value="ECO:0007669"/>
    <property type="project" value="InterPro"/>
</dbReference>
<dbReference type="SUPFAM" id="SSF51735">
    <property type="entry name" value="NAD(P)-binding Rossmann-fold domains"/>
    <property type="match status" value="1"/>
</dbReference>
<dbReference type="CDD" id="cd18130">
    <property type="entry name" value="ASADH_C_arch_fung_like"/>
    <property type="match status" value="1"/>
</dbReference>
<evidence type="ECO:0000256" key="4">
    <source>
        <dbReference type="PIRSR" id="PIRSR000148-1"/>
    </source>
</evidence>
<reference evidence="6 7" key="1">
    <citation type="submission" date="2016-10" db="EMBL/GenBank/DDBJ databases">
        <authorList>
            <person name="Varghese N."/>
            <person name="Submissions S."/>
        </authorList>
    </citation>
    <scope>NUCLEOTIDE SEQUENCE [LARGE SCALE GENOMIC DNA]</scope>
    <source>
        <strain evidence="6 7">CDM_1</strain>
    </source>
</reference>
<dbReference type="PANTHER" id="PTHR46718:SF1">
    <property type="entry name" value="ASPARTATE-SEMIALDEHYDE DEHYDROGENASE"/>
    <property type="match status" value="1"/>
</dbReference>
<protein>
    <submittedName>
        <fullName evidence="6">Aspartate semialdehyde dehydrogenase</fullName>
    </submittedName>
</protein>
<dbReference type="PANTHER" id="PTHR46718">
    <property type="entry name" value="ASPARTATE-SEMIALDEHYDE DEHYDROGENASE"/>
    <property type="match status" value="1"/>
</dbReference>
<evidence type="ECO:0000256" key="3">
    <source>
        <dbReference type="ARBA" id="ARBA00023002"/>
    </source>
</evidence>
<dbReference type="InterPro" id="IPR012280">
    <property type="entry name" value="Semialdhyde_DH_dimer_dom"/>
</dbReference>
<evidence type="ECO:0000259" key="5">
    <source>
        <dbReference type="SMART" id="SM00859"/>
    </source>
</evidence>
<name>A0A1G6LKS3_9EURY</name>
<keyword evidence="2" id="KW-0521">NADP</keyword>
<dbReference type="InterPro" id="IPR051823">
    <property type="entry name" value="ASADH-related"/>
</dbReference>
<dbReference type="Pfam" id="PF02774">
    <property type="entry name" value="Semialdhyde_dhC"/>
    <property type="match status" value="1"/>
</dbReference>
<dbReference type="Gene3D" id="3.40.50.720">
    <property type="entry name" value="NAD(P)-binding Rossmann-like Domain"/>
    <property type="match status" value="1"/>
</dbReference>
<dbReference type="Proteomes" id="UP000324021">
    <property type="component" value="Unassembled WGS sequence"/>
</dbReference>
<dbReference type="EMBL" id="FMZP01000004">
    <property type="protein sequence ID" value="SDC43365.1"/>
    <property type="molecule type" value="Genomic_DNA"/>
</dbReference>
<dbReference type="NCBIfam" id="TIGR00978">
    <property type="entry name" value="asd_EA"/>
    <property type="match status" value="1"/>
</dbReference>
<evidence type="ECO:0000256" key="1">
    <source>
        <dbReference type="ARBA" id="ARBA00010584"/>
    </source>
</evidence>
<dbReference type="InterPro" id="IPR000534">
    <property type="entry name" value="Semialdehyde_DH_NAD-bd"/>
</dbReference>
<dbReference type="GO" id="GO:0051287">
    <property type="term" value="F:NAD binding"/>
    <property type="evidence" value="ECO:0007669"/>
    <property type="project" value="InterPro"/>
</dbReference>
<dbReference type="SMART" id="SM00859">
    <property type="entry name" value="Semialdhyde_dh"/>
    <property type="match status" value="1"/>
</dbReference>
<feature type="active site" description="Proton acceptor" evidence="4">
    <location>
        <position position="260"/>
    </location>
</feature>
<dbReference type="CDD" id="cd02315">
    <property type="entry name" value="ScASADH_like_N"/>
    <property type="match status" value="1"/>
</dbReference>
<keyword evidence="3" id="KW-0560">Oxidoreductase</keyword>
<proteinExistence type="inferred from homology"/>
<dbReference type="GO" id="GO:0004073">
    <property type="term" value="F:aspartate-semialdehyde dehydrogenase activity"/>
    <property type="evidence" value="ECO:0007669"/>
    <property type="project" value="TreeGrafter"/>
</dbReference>
<gene>
    <name evidence="6" type="ORF">SAMN05192552_10047</name>
</gene>
<sequence length="362" mass="38900">MRYRKPKRFCGHDSEWRKMAVRVGVLGATGAVGQRLIQLLDPHPDFEIAALTASDASAGKTYRQAAKWRVDSPIPDDVAGMTVTATDPDDVPNDVDLLFSSLPSSVGEAVEPGFCDAGYVVSSNSSNGRMDEDIPLVIPEVNADHLDLLEVQRDERGWDGAMVKNPNCSTITFVPTLAALEEYGLEKVHVATLQAVSGAGYDGVTSMEIIDNAIPHIGGEEDKLETESKKLLGSFDGAELSLNDVEVGASCNRIPTIDGHLENVFVETAEDLTPDEAAEAMRVYPSLDLPSSPDQLIEVFEDPERPQPRLDRTLGDGMSVAAGGIRESTFGLQYNCLAHNTMRGAAGASVLNGELLLENGYL</sequence>
<dbReference type="GO" id="GO:0009088">
    <property type="term" value="P:threonine biosynthetic process"/>
    <property type="evidence" value="ECO:0007669"/>
    <property type="project" value="UniProtKB-ARBA"/>
</dbReference>
<comment type="similarity">
    <text evidence="1">Belongs to the aspartate-semialdehyde dehydrogenase family.</text>
</comment>
<dbReference type="InterPro" id="IPR005676">
    <property type="entry name" value="Asp_semi-ald_DH_pep-lack"/>
</dbReference>
<dbReference type="Pfam" id="PF01118">
    <property type="entry name" value="Semialdhyde_dh"/>
    <property type="match status" value="1"/>
</dbReference>
<dbReference type="PIRSF" id="PIRSF000148">
    <property type="entry name" value="ASA_dh"/>
    <property type="match status" value="1"/>
</dbReference>
<dbReference type="Gene3D" id="3.30.360.10">
    <property type="entry name" value="Dihydrodipicolinate Reductase, domain 2"/>
    <property type="match status" value="1"/>
</dbReference>